<evidence type="ECO:0000313" key="1">
    <source>
        <dbReference type="EMBL" id="CAD9721682.1"/>
    </source>
</evidence>
<organism evidence="1">
    <name type="scientific">Chloropicon roscoffensis</name>
    <dbReference type="NCBI Taxonomy" id="1461544"/>
    <lineage>
        <taxon>Eukaryota</taxon>
        <taxon>Viridiplantae</taxon>
        <taxon>Chlorophyta</taxon>
        <taxon>Chloropicophyceae</taxon>
        <taxon>Chloropicales</taxon>
        <taxon>Chloropicaceae</taxon>
        <taxon>Chloropicon</taxon>
    </lineage>
</organism>
<gene>
    <name evidence="1" type="ORF">CROS1312_LOCUS950</name>
</gene>
<protein>
    <submittedName>
        <fullName evidence="1">Uncharacterized protein</fullName>
    </submittedName>
</protein>
<dbReference type="Gene3D" id="2.130.10.10">
    <property type="entry name" value="YVTN repeat-like/Quinoprotein amine dehydrogenase"/>
    <property type="match status" value="1"/>
</dbReference>
<sequence length="429" mass="46173">MPTTDRVSPLDVAAESSDGALRARWQSHRGLLSISARRQGPGPGEEEEDPWVMVHEKETRCAVRMLAVSGPLPNSPGNNHDQGGKERYAVCAATSAGALVLFFFNRILKNEVGGSTVNSWTASDNPIAQNGFLHPTTPVACACFSSKGDLALGLYCGRVAVWSLSTPWSSTKDEGCEKVATLSTGGSERVRGLAFHPSGFVIACVDWLGFVSVFSRPRDGAGGQEGWSSGWERVARLQATDLFAERDLSAEVRWRARGNVFEVRGTGPARAALFHCEGRWVEEVEEGECGAVARNEGGVWFSGAGCEVVCSQDRDHGLDPVAYDHSRDNLPAELEVWRLAKQGPPSSSMAIGDGPMARCALEFLPPRWRLSVCLFPGDGLCEGDGPAVAVAACEERREVLVRHGGVEYAWGFDGGEWRAAAIPKTVRSE</sequence>
<dbReference type="InterPro" id="IPR036322">
    <property type="entry name" value="WD40_repeat_dom_sf"/>
</dbReference>
<dbReference type="AlphaFoldDB" id="A0A7S2X400"/>
<dbReference type="EMBL" id="HBHM01001262">
    <property type="protein sequence ID" value="CAD9721682.1"/>
    <property type="molecule type" value="Transcribed_RNA"/>
</dbReference>
<dbReference type="InterPro" id="IPR015943">
    <property type="entry name" value="WD40/YVTN_repeat-like_dom_sf"/>
</dbReference>
<accession>A0A7S2X400</accession>
<proteinExistence type="predicted"/>
<dbReference type="SUPFAM" id="SSF50978">
    <property type="entry name" value="WD40 repeat-like"/>
    <property type="match status" value="1"/>
</dbReference>
<reference evidence="1" key="1">
    <citation type="submission" date="2021-01" db="EMBL/GenBank/DDBJ databases">
        <authorList>
            <person name="Corre E."/>
            <person name="Pelletier E."/>
            <person name="Niang G."/>
            <person name="Scheremetjew M."/>
            <person name="Finn R."/>
            <person name="Kale V."/>
            <person name="Holt S."/>
            <person name="Cochrane G."/>
            <person name="Meng A."/>
            <person name="Brown T."/>
            <person name="Cohen L."/>
        </authorList>
    </citation>
    <scope>NUCLEOTIDE SEQUENCE</scope>
    <source>
        <strain evidence="1">RCC2335</strain>
    </source>
</reference>
<name>A0A7S2X400_9CHLO</name>